<organism evidence="5 6">
    <name type="scientific">Thioclava nitratireducens</name>
    <dbReference type="NCBI Taxonomy" id="1915078"/>
    <lineage>
        <taxon>Bacteria</taxon>
        <taxon>Pseudomonadati</taxon>
        <taxon>Pseudomonadota</taxon>
        <taxon>Alphaproteobacteria</taxon>
        <taxon>Rhodobacterales</taxon>
        <taxon>Paracoccaceae</taxon>
        <taxon>Thioclava</taxon>
    </lineage>
</organism>
<evidence type="ECO:0000256" key="2">
    <source>
        <dbReference type="ARBA" id="ARBA00023125"/>
    </source>
</evidence>
<keyword evidence="2" id="KW-0238">DNA-binding</keyword>
<dbReference type="Gene3D" id="1.20.120.530">
    <property type="entry name" value="GntR ligand-binding domain-like"/>
    <property type="match status" value="1"/>
</dbReference>
<protein>
    <submittedName>
        <fullName evidence="5">GntR family transcriptional regulator</fullName>
    </submittedName>
</protein>
<dbReference type="SUPFAM" id="SSF48008">
    <property type="entry name" value="GntR ligand-binding domain-like"/>
    <property type="match status" value="1"/>
</dbReference>
<dbReference type="PROSITE" id="PS50949">
    <property type="entry name" value="HTH_GNTR"/>
    <property type="match status" value="1"/>
</dbReference>
<sequence length="232" mass="26253">MDFTNDKSPVTQTVARQLQEMIRTGALKKDERLPSQRVLSEQLGVSRASLREALLTLETIGLVRTYPARGTFVTGAQTGKPAAMDQWRFEEQYSILDVFQSRLLIEAELCRLAAPHVTPEIADELRRATEEFEQAWRKEDLVTHVEADLTFHNIIAQTCPNAMLRRLHQSVRDLLTETQRVPIPNTEVGRMNASIKEHRAILEALTRQNANDAADAMREHIRNTALCAGVEI</sequence>
<reference evidence="5 6" key="1">
    <citation type="submission" date="2017-01" db="EMBL/GenBank/DDBJ databases">
        <title>The complete genome sequence of a sulfur-oxidizing marine bacterium Thioclava sp. 25B10_4T.</title>
        <authorList>
            <person name="Liu Y."/>
            <person name="Lai Q."/>
            <person name="Shao Z."/>
        </authorList>
    </citation>
    <scope>NUCLEOTIDE SEQUENCE [LARGE SCALE GENOMIC DNA]</scope>
    <source>
        <strain evidence="5 6">25B10_4</strain>
    </source>
</reference>
<dbReference type="InterPro" id="IPR000524">
    <property type="entry name" value="Tscrpt_reg_HTH_GntR"/>
</dbReference>
<dbReference type="PANTHER" id="PTHR43537:SF5">
    <property type="entry name" value="UXU OPERON TRANSCRIPTIONAL REGULATOR"/>
    <property type="match status" value="1"/>
</dbReference>
<evidence type="ECO:0000259" key="4">
    <source>
        <dbReference type="PROSITE" id="PS50949"/>
    </source>
</evidence>
<dbReference type="CDD" id="cd07377">
    <property type="entry name" value="WHTH_GntR"/>
    <property type="match status" value="1"/>
</dbReference>
<feature type="domain" description="HTH gntR-type" evidence="4">
    <location>
        <begin position="8"/>
        <end position="76"/>
    </location>
</feature>
<dbReference type="InterPro" id="IPR036388">
    <property type="entry name" value="WH-like_DNA-bd_sf"/>
</dbReference>
<dbReference type="InterPro" id="IPR008920">
    <property type="entry name" value="TF_FadR/GntR_C"/>
</dbReference>
<keyword evidence="6" id="KW-1185">Reference proteome</keyword>
<dbReference type="Pfam" id="PF00392">
    <property type="entry name" value="GntR"/>
    <property type="match status" value="1"/>
</dbReference>
<evidence type="ECO:0000313" key="5">
    <source>
        <dbReference type="EMBL" id="AQS47228.1"/>
    </source>
</evidence>
<keyword evidence="3" id="KW-0804">Transcription</keyword>
<dbReference type="PANTHER" id="PTHR43537">
    <property type="entry name" value="TRANSCRIPTIONAL REGULATOR, GNTR FAMILY"/>
    <property type="match status" value="1"/>
</dbReference>
<dbReference type="Pfam" id="PF07729">
    <property type="entry name" value="FCD"/>
    <property type="match status" value="1"/>
</dbReference>
<dbReference type="InterPro" id="IPR011711">
    <property type="entry name" value="GntR_C"/>
</dbReference>
<keyword evidence="1" id="KW-0805">Transcription regulation</keyword>
<dbReference type="EMBL" id="CP019437">
    <property type="protein sequence ID" value="AQS47228.1"/>
    <property type="molecule type" value="Genomic_DNA"/>
</dbReference>
<name>A0ABN4XD73_9RHOB</name>
<accession>A0ABN4XD73</accession>
<evidence type="ECO:0000256" key="1">
    <source>
        <dbReference type="ARBA" id="ARBA00023015"/>
    </source>
</evidence>
<dbReference type="InterPro" id="IPR036390">
    <property type="entry name" value="WH_DNA-bd_sf"/>
</dbReference>
<dbReference type="RefSeq" id="WP_075777109.1">
    <property type="nucleotide sequence ID" value="NZ_CP019437.1"/>
</dbReference>
<dbReference type="SMART" id="SM00895">
    <property type="entry name" value="FCD"/>
    <property type="match status" value="1"/>
</dbReference>
<dbReference type="SUPFAM" id="SSF46785">
    <property type="entry name" value="Winged helix' DNA-binding domain"/>
    <property type="match status" value="1"/>
</dbReference>
<dbReference type="PRINTS" id="PR00035">
    <property type="entry name" value="HTHGNTR"/>
</dbReference>
<evidence type="ECO:0000313" key="6">
    <source>
        <dbReference type="Proteomes" id="UP000185622"/>
    </source>
</evidence>
<gene>
    <name evidence="5" type="ORF">BMG03_05000</name>
</gene>
<dbReference type="Gene3D" id="1.10.10.10">
    <property type="entry name" value="Winged helix-like DNA-binding domain superfamily/Winged helix DNA-binding domain"/>
    <property type="match status" value="1"/>
</dbReference>
<evidence type="ECO:0000256" key="3">
    <source>
        <dbReference type="ARBA" id="ARBA00023163"/>
    </source>
</evidence>
<dbReference type="Proteomes" id="UP000185622">
    <property type="component" value="Chromosome"/>
</dbReference>
<proteinExistence type="predicted"/>
<dbReference type="SMART" id="SM00345">
    <property type="entry name" value="HTH_GNTR"/>
    <property type="match status" value="1"/>
</dbReference>